<proteinExistence type="predicted"/>
<keyword evidence="1" id="KW-0808">Transferase</keyword>
<evidence type="ECO:0000313" key="2">
    <source>
        <dbReference type="Proteomes" id="UP000266177"/>
    </source>
</evidence>
<dbReference type="OrthoDB" id="2990399at2"/>
<dbReference type="RefSeq" id="WP_119792604.1">
    <property type="nucleotide sequence ID" value="NZ_QYZD01000005.1"/>
</dbReference>
<dbReference type="EMBL" id="QYZD01000005">
    <property type="protein sequence ID" value="RJG24848.1"/>
    <property type="molecule type" value="Genomic_DNA"/>
</dbReference>
<dbReference type="Proteomes" id="UP000266177">
    <property type="component" value="Unassembled WGS sequence"/>
</dbReference>
<dbReference type="GO" id="GO:0016740">
    <property type="term" value="F:transferase activity"/>
    <property type="evidence" value="ECO:0007669"/>
    <property type="project" value="UniProtKB-KW"/>
</dbReference>
<comment type="caution">
    <text evidence="1">The sequence shown here is derived from an EMBL/GenBank/DDBJ whole genome shotgun (WGS) entry which is preliminary data.</text>
</comment>
<protein>
    <submittedName>
        <fullName evidence="1">Glycosyltransferase</fullName>
    </submittedName>
</protein>
<evidence type="ECO:0000313" key="1">
    <source>
        <dbReference type="EMBL" id="RJG24848.1"/>
    </source>
</evidence>
<accession>A0A3A3GJC9</accession>
<name>A0A3A3GJC9_PANTH</name>
<sequence>MIAMLCWIVGCYGMAVAAVHLAHGWQKLMRGSRPAPWMHVVIVSENDERHIEWMVRAFGFYTWLRGCQLHMTLLDCGSTDATLAIAERAVRGAGISWNADVVTPEEVERVLDKLESNQPAEAAFVVVRLNRAEDLRKVPFMSGSAI</sequence>
<reference evidence="1 2" key="1">
    <citation type="submission" date="2018-09" db="EMBL/GenBank/DDBJ databases">
        <title>Paenibacillus SK2017-BO5.</title>
        <authorList>
            <person name="Piskunova J.V."/>
            <person name="Dubiley S.A."/>
            <person name="Severinov K.V."/>
        </authorList>
    </citation>
    <scope>NUCLEOTIDE SEQUENCE [LARGE SCALE GENOMIC DNA]</scope>
    <source>
        <strain evidence="1 2">BO5</strain>
    </source>
</reference>
<organism evidence="1 2">
    <name type="scientific">Paenibacillus thiaminolyticus</name>
    <name type="common">Bacillus thiaminolyticus</name>
    <dbReference type="NCBI Taxonomy" id="49283"/>
    <lineage>
        <taxon>Bacteria</taxon>
        <taxon>Bacillati</taxon>
        <taxon>Bacillota</taxon>
        <taxon>Bacilli</taxon>
        <taxon>Bacillales</taxon>
        <taxon>Paenibacillaceae</taxon>
        <taxon>Paenibacillus</taxon>
    </lineage>
</organism>
<dbReference type="AlphaFoldDB" id="A0A3A3GJC9"/>
<gene>
    <name evidence="1" type="ORF">DQX05_08370</name>
</gene>